<dbReference type="KEGG" id="pais:PFX98_11495"/>
<evidence type="ECO:0000259" key="2">
    <source>
        <dbReference type="Pfam" id="PF03807"/>
    </source>
</evidence>
<dbReference type="RefSeq" id="WP_285235339.1">
    <property type="nucleotide sequence ID" value="NZ_CP116346.1"/>
</dbReference>
<dbReference type="Gene3D" id="3.40.50.720">
    <property type="entry name" value="NAD(P)-binding Rossmann-like Domain"/>
    <property type="match status" value="1"/>
</dbReference>
<name>A0AA95SS91_9BURK</name>
<dbReference type="InterPro" id="IPR028939">
    <property type="entry name" value="P5C_Rdtase_cat_N"/>
</dbReference>
<dbReference type="Pfam" id="PF03807">
    <property type="entry name" value="F420_oxidored"/>
    <property type="match status" value="1"/>
</dbReference>
<keyword evidence="4" id="KW-1185">Reference proteome</keyword>
<dbReference type="EMBL" id="CP116346">
    <property type="protein sequence ID" value="WIT14211.1"/>
    <property type="molecule type" value="Genomic_DNA"/>
</dbReference>
<dbReference type="PANTHER" id="PTHR14239">
    <property type="entry name" value="DUDULIN-RELATED"/>
    <property type="match status" value="1"/>
</dbReference>
<reference evidence="3" key="1">
    <citation type="submission" date="2023-01" db="EMBL/GenBank/DDBJ databases">
        <title>Whole genome sequence of Paucibacter sp. S2-9 isolated from pond sediment.</title>
        <authorList>
            <person name="Jung J.Y."/>
        </authorList>
    </citation>
    <scope>NUCLEOTIDE SEQUENCE</scope>
    <source>
        <strain evidence="3">S2-9</strain>
    </source>
</reference>
<dbReference type="SUPFAM" id="SSF51735">
    <property type="entry name" value="NAD(P)-binding Rossmann-fold domains"/>
    <property type="match status" value="1"/>
</dbReference>
<gene>
    <name evidence="3" type="ORF">PFX98_11495</name>
</gene>
<evidence type="ECO:0000313" key="4">
    <source>
        <dbReference type="Proteomes" id="UP001177769"/>
    </source>
</evidence>
<sequence>MKITVIGAGPMGSAFVSQLVRAGHQVSVTARNGAKAAQLAAANPGAKAVASAGAAADADAIILATGYADAVGALLAVGELKGKVVIDITNPLTADYMGLTIGHSSSAAEEIAKALPGVELVKAFNTVFAQLLAEGPDFGQGRKVEVFVASDSERAKLTASTIAQSLGFAVVDAGGLKNARYLEPLAGLNIYLGYGAGLGTAIAPSWIRKA</sequence>
<feature type="domain" description="Pyrroline-5-carboxylate reductase catalytic N-terminal" evidence="2">
    <location>
        <begin position="2"/>
        <end position="91"/>
    </location>
</feature>
<dbReference type="GO" id="GO:0016491">
    <property type="term" value="F:oxidoreductase activity"/>
    <property type="evidence" value="ECO:0007669"/>
    <property type="project" value="UniProtKB-KW"/>
</dbReference>
<protein>
    <submittedName>
        <fullName evidence="3">NAD(P)-binding domain-containing protein</fullName>
    </submittedName>
</protein>
<dbReference type="AlphaFoldDB" id="A0AA95SS91"/>
<evidence type="ECO:0000313" key="3">
    <source>
        <dbReference type="EMBL" id="WIT14211.1"/>
    </source>
</evidence>
<keyword evidence="1" id="KW-0560">Oxidoreductase</keyword>
<dbReference type="PANTHER" id="PTHR14239:SF10">
    <property type="entry name" value="REDUCTASE"/>
    <property type="match status" value="1"/>
</dbReference>
<accession>A0AA95SS91</accession>
<proteinExistence type="predicted"/>
<dbReference type="Proteomes" id="UP001177769">
    <property type="component" value="Chromosome"/>
</dbReference>
<dbReference type="InterPro" id="IPR051267">
    <property type="entry name" value="STEAP_metalloreductase"/>
</dbReference>
<dbReference type="InterPro" id="IPR036291">
    <property type="entry name" value="NAD(P)-bd_dom_sf"/>
</dbReference>
<organism evidence="3 4">
    <name type="scientific">Paucibacter sediminis</name>
    <dbReference type="NCBI Taxonomy" id="3019553"/>
    <lineage>
        <taxon>Bacteria</taxon>
        <taxon>Pseudomonadati</taxon>
        <taxon>Pseudomonadota</taxon>
        <taxon>Betaproteobacteria</taxon>
        <taxon>Burkholderiales</taxon>
        <taxon>Sphaerotilaceae</taxon>
        <taxon>Roseateles</taxon>
    </lineage>
</organism>
<evidence type="ECO:0000256" key="1">
    <source>
        <dbReference type="ARBA" id="ARBA00023002"/>
    </source>
</evidence>